<reference evidence="1" key="1">
    <citation type="journal article" date="2020" name="G3 (Bethesda)">
        <title>High-Quality Assemblies for Three Invasive Social Wasps from the &lt;i&gt;Vespula&lt;/i&gt; Genus.</title>
        <authorList>
            <person name="Harrop T.W.R."/>
            <person name="Guhlin J."/>
            <person name="McLaughlin G.M."/>
            <person name="Permina E."/>
            <person name="Stockwell P."/>
            <person name="Gilligan J."/>
            <person name="Le Lec M.F."/>
            <person name="Gruber M.A.M."/>
            <person name="Quinn O."/>
            <person name="Lovegrove M."/>
            <person name="Duncan E.J."/>
            <person name="Remnant E.J."/>
            <person name="Van Eeckhoven J."/>
            <person name="Graham B."/>
            <person name="Knapp R.A."/>
            <person name="Langford K.W."/>
            <person name="Kronenberg Z."/>
            <person name="Press M.O."/>
            <person name="Eacker S.M."/>
            <person name="Wilson-Rankin E.E."/>
            <person name="Purcell J."/>
            <person name="Lester P.J."/>
            <person name="Dearden P.K."/>
        </authorList>
    </citation>
    <scope>NUCLEOTIDE SEQUENCE</scope>
    <source>
        <strain evidence="1">Volc-1</strain>
    </source>
</reference>
<sequence>MQVDERPRRARSRTGVDFTRVQVVSANNDGHKRRDRINEEDLLPGRYAASERRKMVMKCRFTTTDSNKTFRLDTLKA</sequence>
<evidence type="ECO:0000313" key="1">
    <source>
        <dbReference type="EMBL" id="KAF7429648.1"/>
    </source>
</evidence>
<dbReference type="Proteomes" id="UP000600918">
    <property type="component" value="Unassembled WGS sequence"/>
</dbReference>
<accession>A0A834P614</accession>
<comment type="caution">
    <text evidence="1">The sequence shown here is derived from an EMBL/GenBank/DDBJ whole genome shotgun (WGS) entry which is preliminary data.</text>
</comment>
<evidence type="ECO:0000313" key="2">
    <source>
        <dbReference type="Proteomes" id="UP000600918"/>
    </source>
</evidence>
<gene>
    <name evidence="1" type="ORF">H0235_006046</name>
</gene>
<keyword evidence="2" id="KW-1185">Reference proteome</keyword>
<name>A0A834P614_VESPE</name>
<protein>
    <submittedName>
        <fullName evidence="1">Uncharacterized protein</fullName>
    </submittedName>
</protein>
<proteinExistence type="predicted"/>
<dbReference type="EMBL" id="JACSDY010000004">
    <property type="protein sequence ID" value="KAF7429648.1"/>
    <property type="molecule type" value="Genomic_DNA"/>
</dbReference>
<dbReference type="AlphaFoldDB" id="A0A834P614"/>
<organism evidence="1 2">
    <name type="scientific">Vespula pensylvanica</name>
    <name type="common">Western yellow jacket</name>
    <name type="synonym">Wasp</name>
    <dbReference type="NCBI Taxonomy" id="30213"/>
    <lineage>
        <taxon>Eukaryota</taxon>
        <taxon>Metazoa</taxon>
        <taxon>Ecdysozoa</taxon>
        <taxon>Arthropoda</taxon>
        <taxon>Hexapoda</taxon>
        <taxon>Insecta</taxon>
        <taxon>Pterygota</taxon>
        <taxon>Neoptera</taxon>
        <taxon>Endopterygota</taxon>
        <taxon>Hymenoptera</taxon>
        <taxon>Apocrita</taxon>
        <taxon>Aculeata</taxon>
        <taxon>Vespoidea</taxon>
        <taxon>Vespidae</taxon>
        <taxon>Vespinae</taxon>
        <taxon>Vespula</taxon>
    </lineage>
</organism>